<proteinExistence type="predicted"/>
<organism evidence="1 2">
    <name type="scientific">Trichinella nelsoni</name>
    <dbReference type="NCBI Taxonomy" id="6336"/>
    <lineage>
        <taxon>Eukaryota</taxon>
        <taxon>Metazoa</taxon>
        <taxon>Ecdysozoa</taxon>
        <taxon>Nematoda</taxon>
        <taxon>Enoplea</taxon>
        <taxon>Dorylaimia</taxon>
        <taxon>Trichinellida</taxon>
        <taxon>Trichinellidae</taxon>
        <taxon>Trichinella</taxon>
    </lineage>
</organism>
<gene>
    <name evidence="1" type="ORF">T07_13703</name>
</gene>
<comment type="caution">
    <text evidence="1">The sequence shown here is derived from an EMBL/GenBank/DDBJ whole genome shotgun (WGS) entry which is preliminary data.</text>
</comment>
<keyword evidence="2" id="KW-1185">Reference proteome</keyword>
<evidence type="ECO:0000313" key="1">
    <source>
        <dbReference type="EMBL" id="KRX23324.1"/>
    </source>
</evidence>
<dbReference type="OrthoDB" id="5925620at2759"/>
<reference evidence="1 2" key="1">
    <citation type="submission" date="2015-01" db="EMBL/GenBank/DDBJ databases">
        <title>Evolution of Trichinella species and genotypes.</title>
        <authorList>
            <person name="Korhonen P.K."/>
            <person name="Edoardo P."/>
            <person name="Giuseppe L.R."/>
            <person name="Gasser R.B."/>
        </authorList>
    </citation>
    <scope>NUCLEOTIDE SEQUENCE [LARGE SCALE GENOMIC DNA]</scope>
    <source>
        <strain evidence="1">ISS37</strain>
    </source>
</reference>
<dbReference type="EMBL" id="JYDL01000025">
    <property type="protein sequence ID" value="KRX23324.1"/>
    <property type="molecule type" value="Genomic_DNA"/>
</dbReference>
<accession>A0A0V0S9E3</accession>
<evidence type="ECO:0000313" key="2">
    <source>
        <dbReference type="Proteomes" id="UP000054630"/>
    </source>
</evidence>
<sequence length="114" mass="12422">MPSGASGGHCSFSIHSRTCMSSASSFCQRPTGLADCNAIAATWTSDESSRDPHCLQARRDNASAFWCLFLGRWTTSKSNSASFSSQQATCPSGSQKFCNHFKELWSVWAVNFLP</sequence>
<dbReference type="Proteomes" id="UP000054630">
    <property type="component" value="Unassembled WGS sequence"/>
</dbReference>
<protein>
    <submittedName>
        <fullName evidence="1">Uncharacterized protein</fullName>
    </submittedName>
</protein>
<name>A0A0V0S9E3_9BILA</name>
<dbReference type="AlphaFoldDB" id="A0A0V0S9E3"/>